<dbReference type="InterPro" id="IPR000515">
    <property type="entry name" value="MetI-like"/>
</dbReference>
<feature type="transmembrane region" description="Helical" evidence="7">
    <location>
        <begin position="111"/>
        <end position="133"/>
    </location>
</feature>
<sequence>MSRPVGGSRLQALLVNGALAAFALLALAPLAWMVSVSFMPMGEASGFPPPLLPSAVTLDNYRELFARTGIGRAFANSLLVSLGITLGSLAINTAAGYAFAKLRFRGRDRLFQALLAALVVPAQVAMLPLFLLMKQLGLVNTLGGVVVPALAGVFGIFLVRQYARSIPDALLEAARIDGAGELRIFVQVVLPMLKPVLVTLAIFSFMAAWNDFMWPLIVLADQGQYTLPVALAALSREHIMDVEMMMAGAVVTVLPVLMLFLALQRWYMQGLLLGSVKG</sequence>
<evidence type="ECO:0000256" key="6">
    <source>
        <dbReference type="ARBA" id="ARBA00023136"/>
    </source>
</evidence>
<dbReference type="EMBL" id="JACSQJ010000001">
    <property type="protein sequence ID" value="MBD7986714.1"/>
    <property type="molecule type" value="Genomic_DNA"/>
</dbReference>
<dbReference type="PANTHER" id="PTHR43744:SF12">
    <property type="entry name" value="ABC TRANSPORTER PERMEASE PROTEIN MG189-RELATED"/>
    <property type="match status" value="1"/>
</dbReference>
<feature type="domain" description="ABC transmembrane type-1" evidence="8">
    <location>
        <begin position="74"/>
        <end position="263"/>
    </location>
</feature>
<feature type="transmembrane region" description="Helical" evidence="7">
    <location>
        <begin position="70"/>
        <end position="99"/>
    </location>
</feature>
<feature type="transmembrane region" description="Helical" evidence="7">
    <location>
        <begin position="145"/>
        <end position="163"/>
    </location>
</feature>
<dbReference type="Pfam" id="PF00528">
    <property type="entry name" value="BPD_transp_1"/>
    <property type="match status" value="1"/>
</dbReference>
<gene>
    <name evidence="9" type="ORF">H9645_01555</name>
</gene>
<reference evidence="9 10" key="1">
    <citation type="submission" date="2020-08" db="EMBL/GenBank/DDBJ databases">
        <title>A Genomic Blueprint of the Chicken Gut Microbiome.</title>
        <authorList>
            <person name="Gilroy R."/>
            <person name="Ravi A."/>
            <person name="Getino M."/>
            <person name="Pursley I."/>
            <person name="Horton D.L."/>
            <person name="Alikhan N.-F."/>
            <person name="Baker D."/>
            <person name="Gharbi K."/>
            <person name="Hall N."/>
            <person name="Watson M."/>
            <person name="Adriaenssens E.M."/>
            <person name="Foster-Nyarko E."/>
            <person name="Jarju S."/>
            <person name="Secka A."/>
            <person name="Antonio M."/>
            <person name="Oren A."/>
            <person name="Chaudhuri R."/>
            <person name="La Ragione R.M."/>
            <person name="Hildebrand F."/>
            <person name="Pallen M.J."/>
        </authorList>
    </citation>
    <scope>NUCLEOTIDE SEQUENCE [LARGE SCALE GENOMIC DNA]</scope>
    <source>
        <strain evidence="9 10">Sa2BVA3</strain>
    </source>
</reference>
<feature type="transmembrane region" description="Helical" evidence="7">
    <location>
        <begin position="246"/>
        <end position="267"/>
    </location>
</feature>
<comment type="similarity">
    <text evidence="7">Belongs to the binding-protein-dependent transport system permease family.</text>
</comment>
<dbReference type="RefSeq" id="WP_191727974.1">
    <property type="nucleotide sequence ID" value="NZ_JACSQJ010000001.1"/>
</dbReference>
<evidence type="ECO:0000256" key="7">
    <source>
        <dbReference type="RuleBase" id="RU363032"/>
    </source>
</evidence>
<dbReference type="PROSITE" id="PS50928">
    <property type="entry name" value="ABC_TM1"/>
    <property type="match status" value="1"/>
</dbReference>
<dbReference type="Proteomes" id="UP000647183">
    <property type="component" value="Unassembled WGS sequence"/>
</dbReference>
<keyword evidence="5 7" id="KW-1133">Transmembrane helix</keyword>
<keyword evidence="4 7" id="KW-0812">Transmembrane</keyword>
<name>A0ABR8UGI2_9GAMM</name>
<feature type="transmembrane region" description="Helical" evidence="7">
    <location>
        <begin position="184"/>
        <end position="206"/>
    </location>
</feature>
<proteinExistence type="inferred from homology"/>
<keyword evidence="2 7" id="KW-0813">Transport</keyword>
<evidence type="ECO:0000259" key="8">
    <source>
        <dbReference type="PROSITE" id="PS50928"/>
    </source>
</evidence>
<protein>
    <submittedName>
        <fullName evidence="9">Carbohydrate ABC transporter permease</fullName>
    </submittedName>
</protein>
<dbReference type="Gene3D" id="1.10.3720.10">
    <property type="entry name" value="MetI-like"/>
    <property type="match status" value="1"/>
</dbReference>
<organism evidence="9 10">
    <name type="scientific">Luteimonas colneyensis</name>
    <dbReference type="NCBI Taxonomy" id="2762230"/>
    <lineage>
        <taxon>Bacteria</taxon>
        <taxon>Pseudomonadati</taxon>
        <taxon>Pseudomonadota</taxon>
        <taxon>Gammaproteobacteria</taxon>
        <taxon>Lysobacterales</taxon>
        <taxon>Lysobacteraceae</taxon>
        <taxon>Luteimonas</taxon>
    </lineage>
</organism>
<evidence type="ECO:0000256" key="3">
    <source>
        <dbReference type="ARBA" id="ARBA00022475"/>
    </source>
</evidence>
<dbReference type="SUPFAM" id="SSF161098">
    <property type="entry name" value="MetI-like"/>
    <property type="match status" value="1"/>
</dbReference>
<keyword evidence="10" id="KW-1185">Reference proteome</keyword>
<evidence type="ECO:0000256" key="1">
    <source>
        <dbReference type="ARBA" id="ARBA00004651"/>
    </source>
</evidence>
<keyword evidence="6 7" id="KW-0472">Membrane</keyword>
<dbReference type="InterPro" id="IPR035906">
    <property type="entry name" value="MetI-like_sf"/>
</dbReference>
<dbReference type="CDD" id="cd06261">
    <property type="entry name" value="TM_PBP2"/>
    <property type="match status" value="1"/>
</dbReference>
<comment type="caution">
    <text evidence="9">The sequence shown here is derived from an EMBL/GenBank/DDBJ whole genome shotgun (WGS) entry which is preliminary data.</text>
</comment>
<comment type="subcellular location">
    <subcellularLocation>
        <location evidence="1 7">Cell membrane</location>
        <topology evidence="1 7">Multi-pass membrane protein</topology>
    </subcellularLocation>
</comment>
<evidence type="ECO:0000313" key="10">
    <source>
        <dbReference type="Proteomes" id="UP000647183"/>
    </source>
</evidence>
<dbReference type="PANTHER" id="PTHR43744">
    <property type="entry name" value="ABC TRANSPORTER PERMEASE PROTEIN MG189-RELATED-RELATED"/>
    <property type="match status" value="1"/>
</dbReference>
<keyword evidence="3" id="KW-1003">Cell membrane</keyword>
<evidence type="ECO:0000313" key="9">
    <source>
        <dbReference type="EMBL" id="MBD7986714.1"/>
    </source>
</evidence>
<evidence type="ECO:0000256" key="5">
    <source>
        <dbReference type="ARBA" id="ARBA00022989"/>
    </source>
</evidence>
<accession>A0ABR8UGI2</accession>
<evidence type="ECO:0000256" key="4">
    <source>
        <dbReference type="ARBA" id="ARBA00022692"/>
    </source>
</evidence>
<evidence type="ECO:0000256" key="2">
    <source>
        <dbReference type="ARBA" id="ARBA00022448"/>
    </source>
</evidence>